<reference evidence="1" key="1">
    <citation type="submission" date="2017-02" db="UniProtKB">
        <authorList>
            <consortium name="WormBaseParasite"/>
        </authorList>
    </citation>
    <scope>IDENTIFICATION</scope>
</reference>
<dbReference type="AlphaFoldDB" id="A0A0R3TJX8"/>
<dbReference type="WBParaSite" id="HNAJ_0000742501-mRNA-1">
    <property type="protein sequence ID" value="HNAJ_0000742501-mRNA-1"/>
    <property type="gene ID" value="HNAJ_0000742501"/>
</dbReference>
<evidence type="ECO:0000313" key="1">
    <source>
        <dbReference type="WBParaSite" id="HNAJ_0000742501-mRNA-1"/>
    </source>
</evidence>
<protein>
    <submittedName>
        <fullName evidence="1">PCI domain-containing protein</fullName>
    </submittedName>
</protein>
<proteinExistence type="predicted"/>
<name>A0A0R3TJX8_RODNA</name>
<organism evidence="1">
    <name type="scientific">Rodentolepis nana</name>
    <name type="common">Dwarf tapeworm</name>
    <name type="synonym">Hymenolepis nana</name>
    <dbReference type="NCBI Taxonomy" id="102285"/>
    <lineage>
        <taxon>Eukaryota</taxon>
        <taxon>Metazoa</taxon>
        <taxon>Spiralia</taxon>
        <taxon>Lophotrochozoa</taxon>
        <taxon>Platyhelminthes</taxon>
        <taxon>Cestoda</taxon>
        <taxon>Eucestoda</taxon>
        <taxon>Cyclophyllidea</taxon>
        <taxon>Hymenolepididae</taxon>
        <taxon>Rodentolepis</taxon>
    </lineage>
</organism>
<sequence length="210" mass="23730">LLPNNTADPIVQAIIESTSTSQILAYELSLYALRLANLGSAQEGTLPSLFSAKDAHPMHLVPSARITSFYKKLYHTYVITKSGKVPTKMSRIYIEYDYQTRVIFLADFNLIGSELADEWATVMTTSPIESNDDCFNAEFLEKLEQHEVGHFDDVYHKFMPDEITGFIALIDIKWRSIAKQKIASMNGLRLEKEKCRVISKTSTVSLICAR</sequence>
<accession>A0A0R3TJX8</accession>